<accession>A0A6A5X5W7</accession>
<evidence type="ECO:0000313" key="3">
    <source>
        <dbReference type="Proteomes" id="UP000799778"/>
    </source>
</evidence>
<sequence>MSIVGLGGTGKTEVALQFAYALKQNHPDVSIFWVAALSMESFEQACAKALSALGIPRAADGTEDAKVLFRQHLSMERAGTWLVVVDNADDAGILFESGEAKGVVDYLPQSGKGVILFTTRSLEVAVQLTAGNHLELGPMSQQDAALLLKKRLGEGIVYDAATTTELLDELTYLPLAIAQAASYLAIKKTSIARYLQLLRSTEQDLVELMSREFRDDGRHTNSTNAVAKTWVVSFEQICTRDAVAADLLLFISCIEWKAIPRSILPSTQSDVRMEDAIGTLCGYSFITRRGDDDWYDMHRLVHLATRIWLRQHGDAAAEGAIAMRHLARIFPSDNHANQAVWRAYFPHALRLLRARHGWGLDESARLSLRVGRCLVKEGRIAEAVGWLEESCSQRARLDEDHPSRLASQRALAAAYEANGQVKEAVKLLESVVAIEAEVLAEDHP</sequence>
<dbReference type="InterPro" id="IPR053137">
    <property type="entry name" value="NLR-like"/>
</dbReference>
<evidence type="ECO:0000259" key="1">
    <source>
        <dbReference type="Pfam" id="PF13401"/>
    </source>
</evidence>
<dbReference type="Pfam" id="PF13424">
    <property type="entry name" value="TPR_12"/>
    <property type="match status" value="1"/>
</dbReference>
<dbReference type="InterPro" id="IPR011990">
    <property type="entry name" value="TPR-like_helical_dom_sf"/>
</dbReference>
<dbReference type="PANTHER" id="PTHR46082">
    <property type="entry name" value="ATP/GTP-BINDING PROTEIN-RELATED"/>
    <property type="match status" value="1"/>
</dbReference>
<proteinExistence type="predicted"/>
<dbReference type="SUPFAM" id="SSF48452">
    <property type="entry name" value="TPR-like"/>
    <property type="match status" value="1"/>
</dbReference>
<dbReference type="OrthoDB" id="20872at2759"/>
<name>A0A6A5X5W7_9PLEO</name>
<dbReference type="RefSeq" id="XP_033376600.1">
    <property type="nucleotide sequence ID" value="XM_033524759.1"/>
</dbReference>
<feature type="non-terminal residue" evidence="2">
    <location>
        <position position="444"/>
    </location>
</feature>
<dbReference type="AlphaFoldDB" id="A0A6A5X5W7"/>
<dbReference type="Gene3D" id="3.40.50.300">
    <property type="entry name" value="P-loop containing nucleotide triphosphate hydrolases"/>
    <property type="match status" value="1"/>
</dbReference>
<dbReference type="GeneID" id="54282156"/>
<protein>
    <recommendedName>
        <fullName evidence="1">ORC1/DEAH AAA+ ATPase domain-containing protein</fullName>
    </recommendedName>
</protein>
<dbReference type="Proteomes" id="UP000799778">
    <property type="component" value="Unassembled WGS sequence"/>
</dbReference>
<dbReference type="GO" id="GO:0016887">
    <property type="term" value="F:ATP hydrolysis activity"/>
    <property type="evidence" value="ECO:0007669"/>
    <property type="project" value="InterPro"/>
</dbReference>
<dbReference type="InterPro" id="IPR027417">
    <property type="entry name" value="P-loop_NTPase"/>
</dbReference>
<dbReference type="Gene3D" id="1.25.40.10">
    <property type="entry name" value="Tetratricopeptide repeat domain"/>
    <property type="match status" value="1"/>
</dbReference>
<dbReference type="EMBL" id="ML978102">
    <property type="protein sequence ID" value="KAF2008261.1"/>
    <property type="molecule type" value="Genomic_DNA"/>
</dbReference>
<feature type="domain" description="ORC1/DEAH AAA+ ATPase" evidence="1">
    <location>
        <begin position="2"/>
        <end position="91"/>
    </location>
</feature>
<evidence type="ECO:0000313" key="2">
    <source>
        <dbReference type="EMBL" id="KAF2008261.1"/>
    </source>
</evidence>
<keyword evidence="3" id="KW-1185">Reference proteome</keyword>
<gene>
    <name evidence="2" type="ORF">BU24DRAFT_382136</name>
</gene>
<dbReference type="SUPFAM" id="SSF52540">
    <property type="entry name" value="P-loop containing nucleoside triphosphate hydrolases"/>
    <property type="match status" value="1"/>
</dbReference>
<dbReference type="InterPro" id="IPR049945">
    <property type="entry name" value="AAA_22"/>
</dbReference>
<reference evidence="2" key="1">
    <citation type="journal article" date="2020" name="Stud. Mycol.">
        <title>101 Dothideomycetes genomes: a test case for predicting lifestyles and emergence of pathogens.</title>
        <authorList>
            <person name="Haridas S."/>
            <person name="Albert R."/>
            <person name="Binder M."/>
            <person name="Bloem J."/>
            <person name="Labutti K."/>
            <person name="Salamov A."/>
            <person name="Andreopoulos B."/>
            <person name="Baker S."/>
            <person name="Barry K."/>
            <person name="Bills G."/>
            <person name="Bluhm B."/>
            <person name="Cannon C."/>
            <person name="Castanera R."/>
            <person name="Culley D."/>
            <person name="Daum C."/>
            <person name="Ezra D."/>
            <person name="Gonzalez J."/>
            <person name="Henrissat B."/>
            <person name="Kuo A."/>
            <person name="Liang C."/>
            <person name="Lipzen A."/>
            <person name="Lutzoni F."/>
            <person name="Magnuson J."/>
            <person name="Mondo S."/>
            <person name="Nolan M."/>
            <person name="Ohm R."/>
            <person name="Pangilinan J."/>
            <person name="Park H.-J."/>
            <person name="Ramirez L."/>
            <person name="Alfaro M."/>
            <person name="Sun H."/>
            <person name="Tritt A."/>
            <person name="Yoshinaga Y."/>
            <person name="Zwiers L.-H."/>
            <person name="Turgeon B."/>
            <person name="Goodwin S."/>
            <person name="Spatafora J."/>
            <person name="Crous P."/>
            <person name="Grigoriev I."/>
        </authorList>
    </citation>
    <scope>NUCLEOTIDE SEQUENCE</scope>
    <source>
        <strain evidence="2">CBS 175.79</strain>
    </source>
</reference>
<organism evidence="2 3">
    <name type="scientific">Aaosphaeria arxii CBS 175.79</name>
    <dbReference type="NCBI Taxonomy" id="1450172"/>
    <lineage>
        <taxon>Eukaryota</taxon>
        <taxon>Fungi</taxon>
        <taxon>Dikarya</taxon>
        <taxon>Ascomycota</taxon>
        <taxon>Pezizomycotina</taxon>
        <taxon>Dothideomycetes</taxon>
        <taxon>Pleosporomycetidae</taxon>
        <taxon>Pleosporales</taxon>
        <taxon>Pleosporales incertae sedis</taxon>
        <taxon>Aaosphaeria</taxon>
    </lineage>
</organism>
<dbReference type="Pfam" id="PF13401">
    <property type="entry name" value="AAA_22"/>
    <property type="match status" value="1"/>
</dbReference>
<dbReference type="PANTHER" id="PTHR46082:SF6">
    <property type="entry name" value="AAA+ ATPASE DOMAIN-CONTAINING PROTEIN-RELATED"/>
    <property type="match status" value="1"/>
</dbReference>